<keyword evidence="3" id="KW-1185">Reference proteome</keyword>
<sequence length="312" mass="33161">MFKHIFPKFLRGCLSVTHGNDVVIVQDGVRTVGVRRASSRVHSLHDRYKRLESRLRTENGLVTDAVAPVNTNSKVPGRGAREIERYEPDTPSFQATPSPSTMLKSNPVSSTTTHNTAPCAPDSPSTVSDSAPAASSLKYATPTPSYTSSQVERPVASSPIPPAASISDASSPPGPSTTVLPSVPHAAPEVFASYTDGETATPAPKTTTTAADGEAMVEEIDAAPDAEVVAVSKMTEAAKAAIEVPCTDFKRLARMTRADLDAQIDLHRADETRCKEQGMTLDVLTPAKSSLTRKADKLASLKDAVARYKARH</sequence>
<protein>
    <recommendedName>
        <fullName evidence="4">Enkurin domain-containing protein</fullName>
    </recommendedName>
</protein>
<evidence type="ECO:0000313" key="3">
    <source>
        <dbReference type="Proteomes" id="UP000054144"/>
    </source>
</evidence>
<evidence type="ECO:0000313" key="2">
    <source>
        <dbReference type="EMBL" id="KIY53743.1"/>
    </source>
</evidence>
<feature type="compositionally biased region" description="Basic and acidic residues" evidence="1">
    <location>
        <begin position="79"/>
        <end position="88"/>
    </location>
</feature>
<feature type="compositionally biased region" description="Polar residues" evidence="1">
    <location>
        <begin position="91"/>
        <end position="116"/>
    </location>
</feature>
<accession>A0A0D7ASG4</accession>
<organism evidence="2 3">
    <name type="scientific">Fistulina hepatica ATCC 64428</name>
    <dbReference type="NCBI Taxonomy" id="1128425"/>
    <lineage>
        <taxon>Eukaryota</taxon>
        <taxon>Fungi</taxon>
        <taxon>Dikarya</taxon>
        <taxon>Basidiomycota</taxon>
        <taxon>Agaricomycotina</taxon>
        <taxon>Agaricomycetes</taxon>
        <taxon>Agaricomycetidae</taxon>
        <taxon>Agaricales</taxon>
        <taxon>Fistulinaceae</taxon>
        <taxon>Fistulina</taxon>
    </lineage>
</organism>
<dbReference type="EMBL" id="KN881590">
    <property type="protein sequence ID" value="KIY53743.1"/>
    <property type="molecule type" value="Genomic_DNA"/>
</dbReference>
<evidence type="ECO:0000256" key="1">
    <source>
        <dbReference type="SAM" id="MobiDB-lite"/>
    </source>
</evidence>
<reference evidence="2 3" key="1">
    <citation type="journal article" date="2015" name="Fungal Genet. Biol.">
        <title>Evolution of novel wood decay mechanisms in Agaricales revealed by the genome sequences of Fistulina hepatica and Cylindrobasidium torrendii.</title>
        <authorList>
            <person name="Floudas D."/>
            <person name="Held B.W."/>
            <person name="Riley R."/>
            <person name="Nagy L.G."/>
            <person name="Koehler G."/>
            <person name="Ransdell A.S."/>
            <person name="Younus H."/>
            <person name="Chow J."/>
            <person name="Chiniquy J."/>
            <person name="Lipzen A."/>
            <person name="Tritt A."/>
            <person name="Sun H."/>
            <person name="Haridas S."/>
            <person name="LaButti K."/>
            <person name="Ohm R.A."/>
            <person name="Kues U."/>
            <person name="Blanchette R.A."/>
            <person name="Grigoriev I.V."/>
            <person name="Minto R.E."/>
            <person name="Hibbett D.S."/>
        </authorList>
    </citation>
    <scope>NUCLEOTIDE SEQUENCE [LARGE SCALE GENOMIC DNA]</scope>
    <source>
        <strain evidence="2 3">ATCC 64428</strain>
    </source>
</reference>
<dbReference type="AlphaFoldDB" id="A0A0D7ASG4"/>
<feature type="compositionally biased region" description="Low complexity" evidence="1">
    <location>
        <begin position="154"/>
        <end position="171"/>
    </location>
</feature>
<proteinExistence type="predicted"/>
<gene>
    <name evidence="2" type="ORF">FISHEDRAFT_54984</name>
</gene>
<name>A0A0D7ASG4_9AGAR</name>
<dbReference type="Proteomes" id="UP000054144">
    <property type="component" value="Unassembled WGS sequence"/>
</dbReference>
<feature type="compositionally biased region" description="Polar residues" evidence="1">
    <location>
        <begin position="142"/>
        <end position="151"/>
    </location>
</feature>
<feature type="region of interest" description="Disordered" evidence="1">
    <location>
        <begin position="69"/>
        <end position="182"/>
    </location>
</feature>
<evidence type="ECO:0008006" key="4">
    <source>
        <dbReference type="Google" id="ProtNLM"/>
    </source>
</evidence>